<evidence type="ECO:0000313" key="1">
    <source>
        <dbReference type="EMBL" id="PWG80644.1"/>
    </source>
</evidence>
<evidence type="ECO:0000313" key="2">
    <source>
        <dbReference type="Proteomes" id="UP000245647"/>
    </source>
</evidence>
<sequence length="97" mass="10908">MQGFVVSDEVNIANYFSKKKEKIWILLQNISSMSRAFISYSHSDEDVIERLHTHLAVIKRNSGLEIWVDSEIVAGGLLDNEIEEALTGSMKSSLPNI</sequence>
<organism evidence="1 2">
    <name type="scientific">Pararcticibacter amylolyticus</name>
    <dbReference type="NCBI Taxonomy" id="2173175"/>
    <lineage>
        <taxon>Bacteria</taxon>
        <taxon>Pseudomonadati</taxon>
        <taxon>Bacteroidota</taxon>
        <taxon>Sphingobacteriia</taxon>
        <taxon>Sphingobacteriales</taxon>
        <taxon>Sphingobacteriaceae</taxon>
        <taxon>Pararcticibacter</taxon>
    </lineage>
</organism>
<accession>A0A2U2PHB5</accession>
<evidence type="ECO:0008006" key="3">
    <source>
        <dbReference type="Google" id="ProtNLM"/>
    </source>
</evidence>
<dbReference type="EMBL" id="QEAS01000008">
    <property type="protein sequence ID" value="PWG80644.1"/>
    <property type="molecule type" value="Genomic_DNA"/>
</dbReference>
<protein>
    <recommendedName>
        <fullName evidence="3">TIR domain-containing protein</fullName>
    </recommendedName>
</protein>
<dbReference type="InterPro" id="IPR035897">
    <property type="entry name" value="Toll_tir_struct_dom_sf"/>
</dbReference>
<gene>
    <name evidence="1" type="ORF">DDR33_11515</name>
</gene>
<name>A0A2U2PHB5_9SPHI</name>
<proteinExistence type="predicted"/>
<dbReference type="AlphaFoldDB" id="A0A2U2PHB5"/>
<keyword evidence="2" id="KW-1185">Reference proteome</keyword>
<dbReference type="SUPFAM" id="SSF52200">
    <property type="entry name" value="Toll/Interleukin receptor TIR domain"/>
    <property type="match status" value="1"/>
</dbReference>
<comment type="caution">
    <text evidence="1">The sequence shown here is derived from an EMBL/GenBank/DDBJ whole genome shotgun (WGS) entry which is preliminary data.</text>
</comment>
<dbReference type="Proteomes" id="UP000245647">
    <property type="component" value="Unassembled WGS sequence"/>
</dbReference>
<dbReference type="Gene3D" id="3.40.50.10140">
    <property type="entry name" value="Toll/interleukin-1 receptor homology (TIR) domain"/>
    <property type="match status" value="1"/>
</dbReference>
<reference evidence="1 2" key="1">
    <citation type="submission" date="2018-04" db="EMBL/GenBank/DDBJ databases">
        <title>Pedobacter chongqingensis sp. nov., isolated from a rottenly hemp rope.</title>
        <authorList>
            <person name="Cai Y."/>
        </authorList>
    </citation>
    <scope>NUCLEOTIDE SEQUENCE [LARGE SCALE GENOMIC DNA]</scope>
    <source>
        <strain evidence="1 2">FJ4-8</strain>
    </source>
</reference>